<comment type="similarity">
    <text evidence="1 4">Belongs to the aldehyde dehydrogenase family.</text>
</comment>
<comment type="caution">
    <text evidence="7">The sequence shown here is derived from an EMBL/GenBank/DDBJ whole genome shotgun (WGS) entry which is preliminary data.</text>
</comment>
<dbReference type="FunFam" id="3.40.605.10:FF:000004">
    <property type="entry name" value="Aldehyde dehydrogenase"/>
    <property type="match status" value="1"/>
</dbReference>
<evidence type="ECO:0000259" key="6">
    <source>
        <dbReference type="Pfam" id="PF00171"/>
    </source>
</evidence>
<dbReference type="EMBL" id="BJXK01000010">
    <property type="protein sequence ID" value="GEM80317.1"/>
    <property type="molecule type" value="Genomic_DNA"/>
</dbReference>
<feature type="domain" description="Aldehyde dehydrogenase" evidence="6">
    <location>
        <begin position="38"/>
        <end position="448"/>
    </location>
</feature>
<evidence type="ECO:0000256" key="2">
    <source>
        <dbReference type="ARBA" id="ARBA00023002"/>
    </source>
</evidence>
<dbReference type="PANTHER" id="PTHR43570">
    <property type="entry name" value="ALDEHYDE DEHYDROGENASE"/>
    <property type="match status" value="1"/>
</dbReference>
<dbReference type="PANTHER" id="PTHR43570:SF20">
    <property type="entry name" value="ALDEHYDE DEHYDROGENASE ALDX-RELATED"/>
    <property type="match status" value="1"/>
</dbReference>
<dbReference type="InterPro" id="IPR016161">
    <property type="entry name" value="Ald_DH/histidinol_DH"/>
</dbReference>
<dbReference type="RefSeq" id="WP_119009111.1">
    <property type="nucleotide sequence ID" value="NZ_BJXK01000010.1"/>
</dbReference>
<dbReference type="InterPro" id="IPR012394">
    <property type="entry name" value="Aldehyde_DH_NAD(P)"/>
</dbReference>
<dbReference type="Gene3D" id="3.40.309.10">
    <property type="entry name" value="Aldehyde Dehydrogenase, Chain A, domain 2"/>
    <property type="match status" value="1"/>
</dbReference>
<evidence type="ECO:0000313" key="8">
    <source>
        <dbReference type="Proteomes" id="UP000321113"/>
    </source>
</evidence>
<evidence type="ECO:0000256" key="3">
    <source>
        <dbReference type="ARBA" id="ARBA00023027"/>
    </source>
</evidence>
<name>A0A511QTD5_9VIBR</name>
<dbReference type="Proteomes" id="UP000321113">
    <property type="component" value="Unassembled WGS sequence"/>
</dbReference>
<dbReference type="GO" id="GO:0005737">
    <property type="term" value="C:cytoplasm"/>
    <property type="evidence" value="ECO:0007669"/>
    <property type="project" value="TreeGrafter"/>
</dbReference>
<dbReference type="GO" id="GO:0004029">
    <property type="term" value="F:aldehyde dehydrogenase (NAD+) activity"/>
    <property type="evidence" value="ECO:0007669"/>
    <property type="project" value="TreeGrafter"/>
</dbReference>
<dbReference type="InterPro" id="IPR015590">
    <property type="entry name" value="Aldehyde_DH_dom"/>
</dbReference>
<keyword evidence="2 4" id="KW-0560">Oxidoreductase</keyword>
<gene>
    <name evidence="7" type="ORF">VSU01S_25620</name>
</gene>
<keyword evidence="8" id="KW-1185">Reference proteome</keyword>
<dbReference type="AlphaFoldDB" id="A0A511QTD5"/>
<dbReference type="CDD" id="cd07133">
    <property type="entry name" value="ALDH_CALDH_CalB"/>
    <property type="match status" value="1"/>
</dbReference>
<evidence type="ECO:0000256" key="1">
    <source>
        <dbReference type="ARBA" id="ARBA00009986"/>
    </source>
</evidence>
<dbReference type="InterPro" id="IPR016162">
    <property type="entry name" value="Ald_DH_N"/>
</dbReference>
<dbReference type="GO" id="GO:0006081">
    <property type="term" value="P:aldehyde metabolic process"/>
    <property type="evidence" value="ECO:0007669"/>
    <property type="project" value="InterPro"/>
</dbReference>
<keyword evidence="3" id="KW-0520">NAD</keyword>
<accession>A0A511QTD5</accession>
<dbReference type="Gene3D" id="3.40.605.10">
    <property type="entry name" value="Aldehyde Dehydrogenase, Chain A, domain 1"/>
    <property type="match status" value="1"/>
</dbReference>
<sequence>MGQLNLVSDDNLNRTNDIYLKLEQLQANYSKEPYPSIELRKQRLVLLNQSLLENEKALIAALIKDFGFRSEFDSVMTDIIPTVNQIKYTIKNLNRWTRPSKRHAGLMLSPSKVRVEYQPVGVVGIISPWNFPIMLSIAPLATAIAAGNKVMLKLSEFTPNTNEVIERILSVIDEEVTVVQGGAGVAASFSELPFDHLLFTGSTHVGRLVAQAAAKNLTPVTLELGGKTPVVIAPDAQLDKIIDSIVFGKCVNAGQICVAPDYVLIEQEKADEFAELFIKRFNHFFGKDLDQVSHIVNQSQYQRLTAYLEQARANDSVRVVPVAVREGDSTDTGRQLLPHLVFNPSNDLDMMKEEIFGPILPIVTYQTMEEAVEYINDRERPLALYLMSDDSQAIDYVLGNTHSGGVAINDTIFHVAADDAPFGGIGQSGVGHYHGEEGFRTFSHARTVLHTPSWLPRTGLLLKHRKLVLAMMRKVFAR</sequence>
<dbReference type="Pfam" id="PF00171">
    <property type="entry name" value="Aldedh"/>
    <property type="match status" value="1"/>
</dbReference>
<feature type="active site" evidence="5">
    <location>
        <position position="223"/>
    </location>
</feature>
<protein>
    <recommendedName>
        <fullName evidence="4">Aldehyde dehydrogenase</fullName>
    </recommendedName>
</protein>
<dbReference type="OrthoDB" id="9812625at2"/>
<dbReference type="InterPro" id="IPR016163">
    <property type="entry name" value="Ald_DH_C"/>
</dbReference>
<evidence type="ECO:0000313" key="7">
    <source>
        <dbReference type="EMBL" id="GEM80317.1"/>
    </source>
</evidence>
<organism evidence="7 8">
    <name type="scientific">Vibrio superstes NBRC 103154</name>
    <dbReference type="NCBI Taxonomy" id="1219062"/>
    <lineage>
        <taxon>Bacteria</taxon>
        <taxon>Pseudomonadati</taxon>
        <taxon>Pseudomonadota</taxon>
        <taxon>Gammaproteobacteria</taxon>
        <taxon>Vibrionales</taxon>
        <taxon>Vibrionaceae</taxon>
        <taxon>Vibrio</taxon>
    </lineage>
</organism>
<dbReference type="SUPFAM" id="SSF53720">
    <property type="entry name" value="ALDH-like"/>
    <property type="match status" value="1"/>
</dbReference>
<evidence type="ECO:0000256" key="4">
    <source>
        <dbReference type="PIRNR" id="PIRNR036492"/>
    </source>
</evidence>
<reference evidence="7 8" key="1">
    <citation type="submission" date="2019-07" db="EMBL/GenBank/DDBJ databases">
        <title>Whole genome shotgun sequence of Vibrio superstes NBRC 103154.</title>
        <authorList>
            <person name="Hosoyama A."/>
            <person name="Uohara A."/>
            <person name="Ohji S."/>
            <person name="Ichikawa N."/>
        </authorList>
    </citation>
    <scope>NUCLEOTIDE SEQUENCE [LARGE SCALE GENOMIC DNA]</scope>
    <source>
        <strain evidence="7 8">NBRC 103154</strain>
    </source>
</reference>
<feature type="active site" evidence="5">
    <location>
        <position position="257"/>
    </location>
</feature>
<dbReference type="PIRSF" id="PIRSF036492">
    <property type="entry name" value="ALDH"/>
    <property type="match status" value="1"/>
</dbReference>
<proteinExistence type="inferred from homology"/>
<evidence type="ECO:0000256" key="5">
    <source>
        <dbReference type="PIRSR" id="PIRSR036492-1"/>
    </source>
</evidence>